<organism evidence="1 2">
    <name type="scientific">Ensete ventricosum</name>
    <name type="common">Abyssinian banana</name>
    <name type="synonym">Musa ensete</name>
    <dbReference type="NCBI Taxonomy" id="4639"/>
    <lineage>
        <taxon>Eukaryota</taxon>
        <taxon>Viridiplantae</taxon>
        <taxon>Streptophyta</taxon>
        <taxon>Embryophyta</taxon>
        <taxon>Tracheophyta</taxon>
        <taxon>Spermatophyta</taxon>
        <taxon>Magnoliopsida</taxon>
        <taxon>Liliopsida</taxon>
        <taxon>Zingiberales</taxon>
        <taxon>Musaceae</taxon>
        <taxon>Ensete</taxon>
    </lineage>
</organism>
<protein>
    <submittedName>
        <fullName evidence="1">Uncharacterized protein</fullName>
    </submittedName>
</protein>
<comment type="caution">
    <text evidence="1">The sequence shown here is derived from an EMBL/GenBank/DDBJ whole genome shotgun (WGS) entry which is preliminary data.</text>
</comment>
<accession>A0A426WXU0</accession>
<reference evidence="1 2" key="1">
    <citation type="journal article" date="2014" name="Agronomy (Basel)">
        <title>A Draft Genome Sequence for Ensete ventricosum, the Drought-Tolerant Tree Against Hunger.</title>
        <authorList>
            <person name="Harrison J."/>
            <person name="Moore K.A."/>
            <person name="Paszkiewicz K."/>
            <person name="Jones T."/>
            <person name="Grant M."/>
            <person name="Ambacheew D."/>
            <person name="Muzemil S."/>
            <person name="Studholme D.J."/>
        </authorList>
    </citation>
    <scope>NUCLEOTIDE SEQUENCE [LARGE SCALE GENOMIC DNA]</scope>
</reference>
<name>A0A426WXU0_ENSVE</name>
<sequence>MGGFLEKEPLKRKSWRLKGSDDTAGSRRGASVRGREQRLWLAIVIVGAGVDGSDRWRRSRLRGSSSGSGWELLLMEEKVAYACNDKGGRRGSGQTASWKERSCRSDPVIVARDNDG</sequence>
<dbReference type="AlphaFoldDB" id="A0A426WXU0"/>
<dbReference type="Proteomes" id="UP000287651">
    <property type="component" value="Unassembled WGS sequence"/>
</dbReference>
<evidence type="ECO:0000313" key="2">
    <source>
        <dbReference type="Proteomes" id="UP000287651"/>
    </source>
</evidence>
<proteinExistence type="predicted"/>
<evidence type="ECO:0000313" key="1">
    <source>
        <dbReference type="EMBL" id="RRT32144.1"/>
    </source>
</evidence>
<dbReference type="EMBL" id="AMZH03033598">
    <property type="protein sequence ID" value="RRT32144.1"/>
    <property type="molecule type" value="Genomic_DNA"/>
</dbReference>
<gene>
    <name evidence="1" type="ORF">B296_00057597</name>
</gene>